<dbReference type="PANTHER" id="PTHR21310">
    <property type="entry name" value="AMINOGLYCOSIDE PHOSPHOTRANSFERASE-RELATED-RELATED"/>
    <property type="match status" value="1"/>
</dbReference>
<evidence type="ECO:0000313" key="2">
    <source>
        <dbReference type="EMBL" id="OCH95376.1"/>
    </source>
</evidence>
<sequence length="434" mass="47490">MSTLLPTSAAGTYPDVHKIVRETLQKEIRTVDHIAKDGVTVTHDLTLDDGAQVVLRTSAPTMSPLVLDSEIATLKYLADQTSVPVPKVLAFASEKHELGSFSLIEKPSGVPLDTLFFDLPATEQNSLVARIAGWMLESSRHNFNAVGSVFVGEGGIQAGPMIRRSFFLDGRAKLALDRGPFTSARAYYSACAQRELDCCRALFVQDASPTYQRDLNDARLRVERIVGLMYDLISQCPGLDDDDPEMAPFTVDIHHLGLKNILVSPESPSTVTAVVDWRFTNILPFWCCARLPTWLSQSLSRNSEDRERLSAVFRAAISRVDGEDSKFLRSVDSEGTRHALDDLADYDAFKDGFLLLPALENILATIPGHEDIAGLSALLDPKTLPGRVARINLLTRGSNAMFLAMSPPRSPARALEVDGSDRVQTPTEQAVAVN</sequence>
<organism evidence="2 3">
    <name type="scientific">Obba rivulosa</name>
    <dbReference type="NCBI Taxonomy" id="1052685"/>
    <lineage>
        <taxon>Eukaryota</taxon>
        <taxon>Fungi</taxon>
        <taxon>Dikarya</taxon>
        <taxon>Basidiomycota</taxon>
        <taxon>Agaricomycotina</taxon>
        <taxon>Agaricomycetes</taxon>
        <taxon>Polyporales</taxon>
        <taxon>Gelatoporiaceae</taxon>
        <taxon>Obba</taxon>
    </lineage>
</organism>
<dbReference type="AlphaFoldDB" id="A0A8E2J5Z7"/>
<dbReference type="InterPro" id="IPR011009">
    <property type="entry name" value="Kinase-like_dom_sf"/>
</dbReference>
<feature type="region of interest" description="Disordered" evidence="1">
    <location>
        <begin position="413"/>
        <end position="434"/>
    </location>
</feature>
<protein>
    <recommendedName>
        <fullName evidence="4">Aminoglycoside phosphotransferase domain-containing protein</fullName>
    </recommendedName>
</protein>
<evidence type="ECO:0000256" key="1">
    <source>
        <dbReference type="SAM" id="MobiDB-lite"/>
    </source>
</evidence>
<evidence type="ECO:0008006" key="4">
    <source>
        <dbReference type="Google" id="ProtNLM"/>
    </source>
</evidence>
<reference evidence="2 3" key="1">
    <citation type="submission" date="2016-07" db="EMBL/GenBank/DDBJ databases">
        <title>Draft genome of the white-rot fungus Obba rivulosa 3A-2.</title>
        <authorList>
            <consortium name="DOE Joint Genome Institute"/>
            <person name="Miettinen O."/>
            <person name="Riley R."/>
            <person name="Acob R."/>
            <person name="Barry K."/>
            <person name="Cullen D."/>
            <person name="De Vries R."/>
            <person name="Hainaut M."/>
            <person name="Hatakka A."/>
            <person name="Henrissat B."/>
            <person name="Hilden K."/>
            <person name="Kuo R."/>
            <person name="Labutti K."/>
            <person name="Lipzen A."/>
            <person name="Makela M.R."/>
            <person name="Sandor L."/>
            <person name="Spatafora J.W."/>
            <person name="Grigoriev I.V."/>
            <person name="Hibbett D.S."/>
        </authorList>
    </citation>
    <scope>NUCLEOTIDE SEQUENCE [LARGE SCALE GENOMIC DNA]</scope>
    <source>
        <strain evidence="2 3">3A-2</strain>
    </source>
</reference>
<dbReference type="OrthoDB" id="10003767at2759"/>
<evidence type="ECO:0000313" key="3">
    <source>
        <dbReference type="Proteomes" id="UP000250043"/>
    </source>
</evidence>
<dbReference type="InterPro" id="IPR051678">
    <property type="entry name" value="AGP_Transferase"/>
</dbReference>
<dbReference type="PANTHER" id="PTHR21310:SF13">
    <property type="entry name" value="AMINOGLYCOSIDE PHOSPHOTRANSFERASE DOMAIN-CONTAINING PROTEIN"/>
    <property type="match status" value="1"/>
</dbReference>
<gene>
    <name evidence="2" type="ORF">OBBRIDRAFT_767616</name>
</gene>
<dbReference type="EMBL" id="KV722336">
    <property type="protein sequence ID" value="OCH95376.1"/>
    <property type="molecule type" value="Genomic_DNA"/>
</dbReference>
<keyword evidence="3" id="KW-1185">Reference proteome</keyword>
<dbReference type="Gene3D" id="3.30.200.20">
    <property type="entry name" value="Phosphorylase Kinase, domain 1"/>
    <property type="match status" value="1"/>
</dbReference>
<proteinExistence type="predicted"/>
<accession>A0A8E2J5Z7</accession>
<dbReference type="SUPFAM" id="SSF56112">
    <property type="entry name" value="Protein kinase-like (PK-like)"/>
    <property type="match status" value="1"/>
</dbReference>
<dbReference type="Proteomes" id="UP000250043">
    <property type="component" value="Unassembled WGS sequence"/>
</dbReference>
<name>A0A8E2J5Z7_9APHY</name>